<keyword evidence="3" id="KW-1185">Reference proteome</keyword>
<dbReference type="InterPro" id="IPR043128">
    <property type="entry name" value="Rev_trsase/Diguanyl_cyclase"/>
</dbReference>
<reference evidence="4" key="2">
    <citation type="submission" date="2025-08" db="UniProtKB">
        <authorList>
            <consortium name="RefSeq"/>
        </authorList>
    </citation>
    <scope>IDENTIFICATION</scope>
</reference>
<dbReference type="RefSeq" id="XP_040967104.1">
    <property type="nucleotide sequence ID" value="XM_041111170.1"/>
</dbReference>
<dbReference type="Pfam" id="PF17919">
    <property type="entry name" value="RT_RNaseH_2"/>
    <property type="match status" value="1"/>
</dbReference>
<sequence length="487" mass="54705">MRPKKKARSNGLVRVGPTGAPTGILPCWHCGRCHPGECWRTIEACLRCESIEHHIRECLLKVDQMQASSSGTAHPSMVVQQPPRGHGQAKGGNGRGHGQRAPGRDIGSTHSYVASTMSETLGTPSDSTDSEHRISLDCATKRVVLRTDEDNEIIVIGERRDYLTNVISLLVEEKLVHKGCEVFLAYISVLDFGDSSVKDIKTVRDFLNVFPKELPGLRLSREVKFEIKLLSGTTLASIAPSRIASKKFTELKAQIQGLLDHAPLTKLLRKGVPFAWTDVQQESFEKLKTVLTEASVLIKSKFGKEFTIYSDASHISLRCVLAQDGKVVAYASHQLKIHEANYPMHDLELATMHVKAEHQSPSGLLQPIKIPLWKWKHVMMDFIGGLPLTPTKKDSIWVIVDRLAKSVYFIPVRTDHFLQNLAKLYISEIVRLHRTDGQSERVILILEDIFRSCVLTKGLVIVPQWFKRVGLWLFERGFQSAKRLYLD</sequence>
<evidence type="ECO:0000259" key="2">
    <source>
        <dbReference type="Pfam" id="PF17919"/>
    </source>
</evidence>
<dbReference type="PANTHER" id="PTHR45835:SF99">
    <property type="entry name" value="CHROMO DOMAIN-CONTAINING PROTEIN-RELATED"/>
    <property type="match status" value="1"/>
</dbReference>
<dbReference type="SUPFAM" id="SSF53098">
    <property type="entry name" value="Ribonuclease H-like"/>
    <property type="match status" value="1"/>
</dbReference>
<name>A0ABM3BJ73_GOSHI</name>
<dbReference type="InterPro" id="IPR012337">
    <property type="entry name" value="RNaseH-like_sf"/>
</dbReference>
<dbReference type="SUPFAM" id="SSF56672">
    <property type="entry name" value="DNA/RNA polymerases"/>
    <property type="match status" value="1"/>
</dbReference>
<dbReference type="InterPro" id="IPR043502">
    <property type="entry name" value="DNA/RNA_pol_sf"/>
</dbReference>
<evidence type="ECO:0000256" key="1">
    <source>
        <dbReference type="SAM" id="MobiDB-lite"/>
    </source>
</evidence>
<feature type="domain" description="Reverse transcriptase/retrotransposon-derived protein RNase H-like" evidence="2">
    <location>
        <begin position="276"/>
        <end position="358"/>
    </location>
</feature>
<proteinExistence type="predicted"/>
<organism evidence="3 4">
    <name type="scientific">Gossypium hirsutum</name>
    <name type="common">Upland cotton</name>
    <name type="synonym">Gossypium mexicanum</name>
    <dbReference type="NCBI Taxonomy" id="3635"/>
    <lineage>
        <taxon>Eukaryota</taxon>
        <taxon>Viridiplantae</taxon>
        <taxon>Streptophyta</taxon>
        <taxon>Embryophyta</taxon>
        <taxon>Tracheophyta</taxon>
        <taxon>Spermatophyta</taxon>
        <taxon>Magnoliopsida</taxon>
        <taxon>eudicotyledons</taxon>
        <taxon>Gunneridae</taxon>
        <taxon>Pentapetalae</taxon>
        <taxon>rosids</taxon>
        <taxon>malvids</taxon>
        <taxon>Malvales</taxon>
        <taxon>Malvaceae</taxon>
        <taxon>Malvoideae</taxon>
        <taxon>Gossypium</taxon>
    </lineage>
</organism>
<feature type="region of interest" description="Disordered" evidence="1">
    <location>
        <begin position="69"/>
        <end position="109"/>
    </location>
</feature>
<accession>A0ABM3BJ73</accession>
<evidence type="ECO:0000313" key="4">
    <source>
        <dbReference type="RefSeq" id="XP_040967104.1"/>
    </source>
</evidence>
<protein>
    <recommendedName>
        <fullName evidence="2">Reverse transcriptase/retrotransposon-derived protein RNase H-like domain-containing protein</fullName>
    </recommendedName>
</protein>
<evidence type="ECO:0000313" key="3">
    <source>
        <dbReference type="Proteomes" id="UP000818029"/>
    </source>
</evidence>
<reference evidence="3" key="1">
    <citation type="journal article" date="2020" name="Nat. Genet.">
        <title>Genomic diversifications of five Gossypium allopolyploid species and their impact on cotton improvement.</title>
        <authorList>
            <person name="Chen Z.J."/>
            <person name="Sreedasyam A."/>
            <person name="Ando A."/>
            <person name="Song Q."/>
            <person name="De Santiago L.M."/>
            <person name="Hulse-Kemp A.M."/>
            <person name="Ding M."/>
            <person name="Ye W."/>
            <person name="Kirkbride R.C."/>
            <person name="Jenkins J."/>
            <person name="Plott C."/>
            <person name="Lovell J."/>
            <person name="Lin Y.M."/>
            <person name="Vaughn R."/>
            <person name="Liu B."/>
            <person name="Simpson S."/>
            <person name="Scheffler B.E."/>
            <person name="Wen L."/>
            <person name="Saski C.A."/>
            <person name="Grover C.E."/>
            <person name="Hu G."/>
            <person name="Conover J.L."/>
            <person name="Carlson J.W."/>
            <person name="Shu S."/>
            <person name="Boston L.B."/>
            <person name="Williams M."/>
            <person name="Peterson D.G."/>
            <person name="McGee K."/>
            <person name="Jones D.C."/>
            <person name="Wendel J.F."/>
            <person name="Stelly D.M."/>
            <person name="Grimwood J."/>
            <person name="Schmutz J."/>
        </authorList>
    </citation>
    <scope>NUCLEOTIDE SEQUENCE [LARGE SCALE GENOMIC DNA]</scope>
    <source>
        <strain evidence="3">cv. TM-1</strain>
    </source>
</reference>
<dbReference type="GeneID" id="121228045"/>
<dbReference type="Proteomes" id="UP000818029">
    <property type="component" value="Chromosome A04"/>
</dbReference>
<dbReference type="Gene3D" id="3.30.70.270">
    <property type="match status" value="1"/>
</dbReference>
<dbReference type="PANTHER" id="PTHR45835">
    <property type="entry name" value="YALI0A06105P"/>
    <property type="match status" value="1"/>
</dbReference>
<dbReference type="InterPro" id="IPR041577">
    <property type="entry name" value="RT_RNaseH_2"/>
</dbReference>
<gene>
    <name evidence="4" type="primary">LOC121228045</name>
</gene>